<sequence length="182" mass="20270">MARFRNSGTGPEAAVPLNGPQLNQLSCCRHISFHELLPWGSLCTRYCGEDYHVTSSMVSSLDFDLTMYEHQPGPTNHVLLNRLNGDIVQVRVSYLSMSITSQVSNSHENEDHLVVTLNATAWVSEMDRIGADIDHISGLDEAQVILASGRDQLNELTWKADKNLVHNHLCARCPHLLTDACF</sequence>
<dbReference type="Proteomes" id="UP000298327">
    <property type="component" value="Unassembled WGS sequence"/>
</dbReference>
<keyword evidence="2" id="KW-1185">Reference proteome</keyword>
<proteinExistence type="predicted"/>
<accession>A0A4Y9ZBF6</accession>
<dbReference type="AlphaFoldDB" id="A0A4Y9ZBF6"/>
<comment type="caution">
    <text evidence="1">The sequence shown here is derived from an EMBL/GenBank/DDBJ whole genome shotgun (WGS) entry which is preliminary data.</text>
</comment>
<organism evidence="1 2">
    <name type="scientific">Dentipellis fragilis</name>
    <dbReference type="NCBI Taxonomy" id="205917"/>
    <lineage>
        <taxon>Eukaryota</taxon>
        <taxon>Fungi</taxon>
        <taxon>Dikarya</taxon>
        <taxon>Basidiomycota</taxon>
        <taxon>Agaricomycotina</taxon>
        <taxon>Agaricomycetes</taxon>
        <taxon>Russulales</taxon>
        <taxon>Hericiaceae</taxon>
        <taxon>Dentipellis</taxon>
    </lineage>
</organism>
<evidence type="ECO:0000313" key="1">
    <source>
        <dbReference type="EMBL" id="TFY72176.1"/>
    </source>
</evidence>
<gene>
    <name evidence="1" type="ORF">EVG20_g823</name>
</gene>
<reference evidence="1 2" key="1">
    <citation type="submission" date="2019-02" db="EMBL/GenBank/DDBJ databases">
        <title>Genome sequencing of the rare red list fungi Dentipellis fragilis.</title>
        <authorList>
            <person name="Buettner E."/>
            <person name="Kellner H."/>
        </authorList>
    </citation>
    <scope>NUCLEOTIDE SEQUENCE [LARGE SCALE GENOMIC DNA]</scope>
    <source>
        <strain evidence="1 2">DSM 105465</strain>
    </source>
</reference>
<evidence type="ECO:0000313" key="2">
    <source>
        <dbReference type="Proteomes" id="UP000298327"/>
    </source>
</evidence>
<name>A0A4Y9ZBF6_9AGAM</name>
<dbReference type="EMBL" id="SEOQ01000022">
    <property type="protein sequence ID" value="TFY72176.1"/>
    <property type="molecule type" value="Genomic_DNA"/>
</dbReference>
<protein>
    <submittedName>
        <fullName evidence="1">Uncharacterized protein</fullName>
    </submittedName>
</protein>